<dbReference type="InterPro" id="IPR010235">
    <property type="entry name" value="HepT"/>
</dbReference>
<dbReference type="RefSeq" id="WP_092123245.1">
    <property type="nucleotide sequence ID" value="NZ_FMXO01000018.1"/>
</dbReference>
<keyword evidence="2" id="KW-1185">Reference proteome</keyword>
<evidence type="ECO:0000313" key="1">
    <source>
        <dbReference type="EMBL" id="SDB56995.1"/>
    </source>
</evidence>
<dbReference type="NCBIfam" id="TIGR01987">
    <property type="entry name" value="HI0074"/>
    <property type="match status" value="1"/>
</dbReference>
<dbReference type="AlphaFoldDB" id="A0A1G6EJ65"/>
<protein>
    <submittedName>
        <fullName evidence="1">Nucleotidyltransferase substrate binding protein, HI0074 family</fullName>
    </submittedName>
</protein>
<reference evidence="1 2" key="1">
    <citation type="submission" date="2016-10" db="EMBL/GenBank/DDBJ databases">
        <authorList>
            <person name="de Groot N.N."/>
        </authorList>
    </citation>
    <scope>NUCLEOTIDE SEQUENCE [LARGE SCALE GENOMIC DNA]</scope>
    <source>
        <strain evidence="1 2">ASO4-2</strain>
    </source>
</reference>
<dbReference type="EMBL" id="FMXO01000018">
    <property type="protein sequence ID" value="SDB56995.1"/>
    <property type="molecule type" value="Genomic_DNA"/>
</dbReference>
<gene>
    <name evidence="1" type="ORF">SAMN05660653_02859</name>
</gene>
<evidence type="ECO:0000313" key="2">
    <source>
        <dbReference type="Proteomes" id="UP000198771"/>
    </source>
</evidence>
<organism evidence="1 2">
    <name type="scientific">Desulfonatronum thiosulfatophilum</name>
    <dbReference type="NCBI Taxonomy" id="617002"/>
    <lineage>
        <taxon>Bacteria</taxon>
        <taxon>Pseudomonadati</taxon>
        <taxon>Thermodesulfobacteriota</taxon>
        <taxon>Desulfovibrionia</taxon>
        <taxon>Desulfovibrionales</taxon>
        <taxon>Desulfonatronaceae</taxon>
        <taxon>Desulfonatronum</taxon>
    </lineage>
</organism>
<sequence>MQENDVRWVQRLAHFRKALIQLGEGVELARQRPLSRLEEQGLIQAFEFTHELAWNTLKDFLESRGTVRIYGSKDATREAFKRGLIENGEIWMKMIKSRNLSSHTYSESLAKKIAAEITAEYYPEFLLMQQSLDHVHRDDRQ</sequence>
<accession>A0A1G6EJ65</accession>
<dbReference type="Pfam" id="PF08780">
    <property type="entry name" value="NTase_sub_bind"/>
    <property type="match status" value="1"/>
</dbReference>
<dbReference type="GO" id="GO:0016740">
    <property type="term" value="F:transferase activity"/>
    <property type="evidence" value="ECO:0007669"/>
    <property type="project" value="UniProtKB-KW"/>
</dbReference>
<dbReference type="Proteomes" id="UP000198771">
    <property type="component" value="Unassembled WGS sequence"/>
</dbReference>
<dbReference type="SUPFAM" id="SSF81593">
    <property type="entry name" value="Nucleotidyltransferase substrate binding subunit/domain"/>
    <property type="match status" value="1"/>
</dbReference>
<dbReference type="Gene3D" id="1.20.120.330">
    <property type="entry name" value="Nucleotidyltransferases domain 2"/>
    <property type="match status" value="1"/>
</dbReference>
<proteinExistence type="predicted"/>
<keyword evidence="1" id="KW-0808">Transferase</keyword>
<dbReference type="STRING" id="617002.SAMN05660653_02859"/>
<name>A0A1G6EJ65_9BACT</name>
<dbReference type="OrthoDB" id="9810452at2"/>